<evidence type="ECO:0000313" key="2">
    <source>
        <dbReference type="Proteomes" id="UP000585474"/>
    </source>
</evidence>
<accession>A0A7J0E0C8</accession>
<keyword evidence="2" id="KW-1185">Reference proteome</keyword>
<reference evidence="2" key="1">
    <citation type="submission" date="2019-07" db="EMBL/GenBank/DDBJ databases">
        <title>De Novo Assembly of kiwifruit Actinidia rufa.</title>
        <authorList>
            <person name="Sugita-Konishi S."/>
            <person name="Sato K."/>
            <person name="Mori E."/>
            <person name="Abe Y."/>
            <person name="Kisaki G."/>
            <person name="Hamano K."/>
            <person name="Suezawa K."/>
            <person name="Otani M."/>
            <person name="Fukuda T."/>
            <person name="Manabe T."/>
            <person name="Gomi K."/>
            <person name="Tabuchi M."/>
            <person name="Akimitsu K."/>
            <person name="Kataoka I."/>
        </authorList>
    </citation>
    <scope>NUCLEOTIDE SEQUENCE [LARGE SCALE GENOMIC DNA]</scope>
    <source>
        <strain evidence="2">cv. Fuchu</strain>
    </source>
</reference>
<proteinExistence type="predicted"/>
<sequence>MFDDELLFITIMCMLEWIPSLFTSEYSSHEGHPDKLCDQVFCAIRMLDGTDPEANLLARPAKMWSCLWWITTKAQVLVKIEQQSPDIAQEFHGAFLGKDPTKVDRSGAITLLGGKPRSCVGRACPTLSCAGSLCNWCGGTVLLTLTNMGRLLIMYTGSDQGKFDFRQECSTILTSSEECNFRYQKMLPMDIGRDDQISLGGDGEILNPKLEFGSRDYKKFFPANFTLLLFLAWIE</sequence>
<name>A0A7J0E0C8_9ERIC</name>
<organism evidence="1 2">
    <name type="scientific">Actinidia rufa</name>
    <dbReference type="NCBI Taxonomy" id="165716"/>
    <lineage>
        <taxon>Eukaryota</taxon>
        <taxon>Viridiplantae</taxon>
        <taxon>Streptophyta</taxon>
        <taxon>Embryophyta</taxon>
        <taxon>Tracheophyta</taxon>
        <taxon>Spermatophyta</taxon>
        <taxon>Magnoliopsida</taxon>
        <taxon>eudicotyledons</taxon>
        <taxon>Gunneridae</taxon>
        <taxon>Pentapetalae</taxon>
        <taxon>asterids</taxon>
        <taxon>Ericales</taxon>
        <taxon>Actinidiaceae</taxon>
        <taxon>Actinidia</taxon>
    </lineage>
</organism>
<dbReference type="EMBL" id="BJWL01000454">
    <property type="protein sequence ID" value="GFS45786.1"/>
    <property type="molecule type" value="Genomic_DNA"/>
</dbReference>
<protein>
    <submittedName>
        <fullName evidence="1">S-adenosylmethionine synthetase 1</fullName>
    </submittedName>
</protein>
<dbReference type="AlphaFoldDB" id="A0A7J0E0C8"/>
<evidence type="ECO:0000313" key="1">
    <source>
        <dbReference type="EMBL" id="GFS45786.1"/>
    </source>
</evidence>
<gene>
    <name evidence="1" type="ORF">Acr_00g0098210</name>
</gene>
<dbReference type="Proteomes" id="UP000585474">
    <property type="component" value="Unassembled WGS sequence"/>
</dbReference>
<comment type="caution">
    <text evidence="1">The sequence shown here is derived from an EMBL/GenBank/DDBJ whole genome shotgun (WGS) entry which is preliminary data.</text>
</comment>